<keyword evidence="6" id="KW-1185">Reference proteome</keyword>
<keyword evidence="4" id="KW-0472">Membrane</keyword>
<dbReference type="PROSITE" id="PS50082">
    <property type="entry name" value="WD_REPEATS_2"/>
    <property type="match status" value="6"/>
</dbReference>
<protein>
    <submittedName>
        <fullName evidence="5">WD40 repeat domain-containing protein</fullName>
    </submittedName>
</protein>
<feature type="repeat" description="WD" evidence="3">
    <location>
        <begin position="574"/>
        <end position="598"/>
    </location>
</feature>
<dbReference type="PANTHER" id="PTHR22847:SF637">
    <property type="entry name" value="WD REPEAT DOMAIN 5B"/>
    <property type="match status" value="1"/>
</dbReference>
<dbReference type="PROSITE" id="PS50294">
    <property type="entry name" value="WD_REPEATS_REGION"/>
    <property type="match status" value="3"/>
</dbReference>
<dbReference type="RefSeq" id="WP_252437503.1">
    <property type="nucleotide sequence ID" value="NZ_JAGSOV010000023.1"/>
</dbReference>
<sequence>MTTEDAARGRPQWVDAVRSGLVLLVAVVVIAVVVSVGDAAEAARQRDAAEARLLATRADDVFAVDPQRAVLLALAGAGVAETDEGHDALVRAAEHQHQVLGYLDAHDDRVRDIAFAPAGDLLATAGVDGVVRLWAMPGRAPVGELAGAATGDIAFSPDGGTLYAAGASEIAVWDVATRSRRSGLASGHSPRSLAVSPDGSLVAQGGLGGEVLVWEAAAGRQRHLLPGIGGMVSTVAFSPDGRLLLAGAADGSVTLWDSATAAVVDVWDGFASGSAALAFSPDGTVAAYSGAEAGTVEVRQVVDGVVLATIPGYGTAIEHLRFLDQQVLLAATSDGALLTVDLVTGEQQEYVGPLADVTAVAISQDLRTVASGAHDGAVAVWDAGRTGAAPVGAVLGELLAMAVHPSGDVVAAADAAGTTVLRDVRPGAGVAQPDQVLTGDGQANGVAFARDGSALAVVHGSGTTLLWRLGAGNPQQQAALRADAGAVAAAFSPDGAVLAVGLFDGRVELWDTASATRVGTLQDQALPGGMAIAFSPDGRTLAAASVDGVGLWDVAARTRIRTLDGSSRLGTTGLAFSPDGTRLAQAGMDGRVVLWTLRDDGEDGLAVLPGHRERVTAVAFSPDGRTLASGDTAGLVVLSDTGTLAQRAVLSGALITGVGFRANGTGLVATTYGGEVLRWDLDAAALRERLCGIVGRDLDPAEWARYLPDRPQQPVCPR</sequence>
<evidence type="ECO:0000313" key="5">
    <source>
        <dbReference type="EMBL" id="MCO1655609.1"/>
    </source>
</evidence>
<dbReference type="InterPro" id="IPR015943">
    <property type="entry name" value="WD40/YVTN_repeat-like_dom_sf"/>
</dbReference>
<evidence type="ECO:0000256" key="1">
    <source>
        <dbReference type="ARBA" id="ARBA00022574"/>
    </source>
</evidence>
<accession>A0ABT0ZYB4</accession>
<keyword evidence="4" id="KW-1133">Transmembrane helix</keyword>
<feature type="repeat" description="WD" evidence="3">
    <location>
        <begin position="225"/>
        <end position="266"/>
    </location>
</feature>
<dbReference type="SUPFAM" id="SSF50993">
    <property type="entry name" value="Peptidase/esterase 'gauge' domain"/>
    <property type="match status" value="1"/>
</dbReference>
<reference evidence="5" key="1">
    <citation type="submission" date="2021-04" db="EMBL/GenBank/DDBJ databases">
        <title>Pseudonocardia sp. nov., isolated from sandy soil of mangrove forest.</title>
        <authorList>
            <person name="Zan Z."/>
            <person name="Huang R."/>
            <person name="Liu W."/>
        </authorList>
    </citation>
    <scope>NUCLEOTIDE SEQUENCE</scope>
    <source>
        <strain evidence="5">S2-4</strain>
    </source>
</reference>
<evidence type="ECO:0000313" key="6">
    <source>
        <dbReference type="Proteomes" id="UP001165283"/>
    </source>
</evidence>
<keyword evidence="2" id="KW-0677">Repeat</keyword>
<feature type="repeat" description="WD" evidence="3">
    <location>
        <begin position="608"/>
        <end position="638"/>
    </location>
</feature>
<keyword evidence="1 3" id="KW-0853">WD repeat</keyword>
<proteinExistence type="predicted"/>
<evidence type="ECO:0000256" key="3">
    <source>
        <dbReference type="PROSITE-ProRule" id="PRU00221"/>
    </source>
</evidence>
<comment type="caution">
    <text evidence="5">The sequence shown here is derived from an EMBL/GenBank/DDBJ whole genome shotgun (WGS) entry which is preliminary data.</text>
</comment>
<dbReference type="CDD" id="cd00200">
    <property type="entry name" value="WD40"/>
    <property type="match status" value="1"/>
</dbReference>
<dbReference type="InterPro" id="IPR036322">
    <property type="entry name" value="WD40_repeat_dom_sf"/>
</dbReference>
<dbReference type="InterPro" id="IPR001680">
    <property type="entry name" value="WD40_rpt"/>
</dbReference>
<dbReference type="Proteomes" id="UP001165283">
    <property type="component" value="Unassembled WGS sequence"/>
</dbReference>
<keyword evidence="4" id="KW-0812">Transmembrane</keyword>
<dbReference type="SMART" id="SM00320">
    <property type="entry name" value="WD40"/>
    <property type="match status" value="14"/>
</dbReference>
<organism evidence="5 6">
    <name type="scientific">Pseudonocardia humida</name>
    <dbReference type="NCBI Taxonomy" id="2800819"/>
    <lineage>
        <taxon>Bacteria</taxon>
        <taxon>Bacillati</taxon>
        <taxon>Actinomycetota</taxon>
        <taxon>Actinomycetes</taxon>
        <taxon>Pseudonocardiales</taxon>
        <taxon>Pseudonocardiaceae</taxon>
        <taxon>Pseudonocardia</taxon>
    </lineage>
</organism>
<dbReference type="SUPFAM" id="SSF50978">
    <property type="entry name" value="WD40 repeat-like"/>
    <property type="match status" value="2"/>
</dbReference>
<feature type="transmembrane region" description="Helical" evidence="4">
    <location>
        <begin position="21"/>
        <end position="40"/>
    </location>
</feature>
<feature type="repeat" description="WD" evidence="3">
    <location>
        <begin position="490"/>
        <end position="520"/>
    </location>
</feature>
<feature type="repeat" description="WD" evidence="3">
    <location>
        <begin position="350"/>
        <end position="382"/>
    </location>
</feature>
<gene>
    <name evidence="5" type="ORF">KDL28_11150</name>
</gene>
<evidence type="ECO:0000256" key="2">
    <source>
        <dbReference type="ARBA" id="ARBA00022737"/>
    </source>
</evidence>
<feature type="repeat" description="WD" evidence="3">
    <location>
        <begin position="103"/>
        <end position="134"/>
    </location>
</feature>
<dbReference type="Gene3D" id="2.130.10.10">
    <property type="entry name" value="YVTN repeat-like/Quinoprotein amine dehydrogenase"/>
    <property type="match status" value="4"/>
</dbReference>
<evidence type="ECO:0000256" key="4">
    <source>
        <dbReference type="SAM" id="Phobius"/>
    </source>
</evidence>
<dbReference type="PANTHER" id="PTHR22847">
    <property type="entry name" value="WD40 REPEAT PROTEIN"/>
    <property type="match status" value="1"/>
</dbReference>
<dbReference type="EMBL" id="JAGSOV010000023">
    <property type="protein sequence ID" value="MCO1655609.1"/>
    <property type="molecule type" value="Genomic_DNA"/>
</dbReference>
<dbReference type="Pfam" id="PF00400">
    <property type="entry name" value="WD40"/>
    <property type="match status" value="8"/>
</dbReference>
<name>A0ABT0ZYB4_9PSEU</name>